<dbReference type="InterPro" id="IPR059042">
    <property type="entry name" value="Znf_C2H2_ZNF598"/>
</dbReference>
<feature type="region of interest" description="Disordered" evidence="13">
    <location>
        <begin position="397"/>
        <end position="434"/>
    </location>
</feature>
<dbReference type="SUPFAM" id="SSF57850">
    <property type="entry name" value="RING/U-box"/>
    <property type="match status" value="1"/>
</dbReference>
<evidence type="ECO:0000256" key="5">
    <source>
        <dbReference type="ARBA" id="ARBA00022490"/>
    </source>
</evidence>
<evidence type="ECO:0000256" key="3">
    <source>
        <dbReference type="ARBA" id="ARBA00004906"/>
    </source>
</evidence>
<dbReference type="InterPro" id="IPR013087">
    <property type="entry name" value="Znf_C2H2_type"/>
</dbReference>
<dbReference type="Pfam" id="PF23208">
    <property type="entry name" value="zf_C2H2_ZNF598"/>
    <property type="match status" value="1"/>
</dbReference>
<feature type="compositionally biased region" description="Polar residues" evidence="13">
    <location>
        <begin position="397"/>
        <end position="413"/>
    </location>
</feature>
<dbReference type="InterPro" id="IPR001841">
    <property type="entry name" value="Znf_RING"/>
</dbReference>
<feature type="region of interest" description="Disordered" evidence="13">
    <location>
        <begin position="308"/>
        <end position="359"/>
    </location>
</feature>
<evidence type="ECO:0000259" key="14">
    <source>
        <dbReference type="PROSITE" id="PS50089"/>
    </source>
</evidence>
<dbReference type="InterPro" id="IPR056437">
    <property type="entry name" value="Znf-C2H2_ZNF598/HEL2"/>
</dbReference>
<protein>
    <recommendedName>
        <fullName evidence="4">RING-type E3 ubiquitin transferase</fullName>
        <ecNumber evidence="4">2.3.2.27</ecNumber>
    </recommendedName>
</protein>
<keyword evidence="16" id="KW-1185">Reference proteome</keyword>
<feature type="compositionally biased region" description="Low complexity" evidence="13">
    <location>
        <begin position="495"/>
        <end position="506"/>
    </location>
</feature>
<feature type="compositionally biased region" description="Low complexity" evidence="13">
    <location>
        <begin position="693"/>
        <end position="706"/>
    </location>
</feature>
<dbReference type="EC" id="2.3.2.27" evidence="4"/>
<evidence type="ECO:0000256" key="12">
    <source>
        <dbReference type="PROSITE-ProRule" id="PRU00175"/>
    </source>
</evidence>
<dbReference type="InterPro" id="IPR041888">
    <property type="entry name" value="RING-HC_ZNF598/HEL2"/>
</dbReference>
<evidence type="ECO:0000256" key="1">
    <source>
        <dbReference type="ARBA" id="ARBA00000900"/>
    </source>
</evidence>
<dbReference type="InterPro" id="IPR057634">
    <property type="entry name" value="PAH_ZNF598/HEL2"/>
</dbReference>
<feature type="compositionally biased region" description="Polar residues" evidence="13">
    <location>
        <begin position="507"/>
        <end position="516"/>
    </location>
</feature>
<dbReference type="Pfam" id="PF23230">
    <property type="entry name" value="zf-C2H2_13"/>
    <property type="match status" value="1"/>
</dbReference>
<comment type="caution">
    <text evidence="15">The sequence shown here is derived from an EMBL/GenBank/DDBJ whole genome shotgun (WGS) entry which is preliminary data.</text>
</comment>
<keyword evidence="10" id="KW-0862">Zinc</keyword>
<feature type="compositionally biased region" description="Polar residues" evidence="13">
    <location>
        <begin position="525"/>
        <end position="535"/>
    </location>
</feature>
<feature type="compositionally biased region" description="Polar residues" evidence="13">
    <location>
        <begin position="569"/>
        <end position="582"/>
    </location>
</feature>
<evidence type="ECO:0000256" key="2">
    <source>
        <dbReference type="ARBA" id="ARBA00004496"/>
    </source>
</evidence>
<dbReference type="GO" id="GO:0005737">
    <property type="term" value="C:cytoplasm"/>
    <property type="evidence" value="ECO:0007669"/>
    <property type="project" value="UniProtKB-SubCell"/>
</dbReference>
<dbReference type="GO" id="GO:0016567">
    <property type="term" value="P:protein ubiquitination"/>
    <property type="evidence" value="ECO:0007669"/>
    <property type="project" value="TreeGrafter"/>
</dbReference>
<dbReference type="Pfam" id="PF23202">
    <property type="entry name" value="PAH_ZNF598"/>
    <property type="match status" value="1"/>
</dbReference>
<accession>A0A8K0JZZ6</accession>
<evidence type="ECO:0000256" key="11">
    <source>
        <dbReference type="ARBA" id="ARBA00035113"/>
    </source>
</evidence>
<dbReference type="PROSITE" id="PS50089">
    <property type="entry name" value="ZF_RING_2"/>
    <property type="match status" value="1"/>
</dbReference>
<evidence type="ECO:0000256" key="7">
    <source>
        <dbReference type="ARBA" id="ARBA00022679"/>
    </source>
</evidence>
<comment type="pathway">
    <text evidence="3">Protein modification; protein ubiquitination.</text>
</comment>
<evidence type="ECO:0000256" key="6">
    <source>
        <dbReference type="ARBA" id="ARBA00022553"/>
    </source>
</evidence>
<evidence type="ECO:0000256" key="4">
    <source>
        <dbReference type="ARBA" id="ARBA00012483"/>
    </source>
</evidence>
<feature type="region of interest" description="Disordered" evidence="13">
    <location>
        <begin position="557"/>
        <end position="706"/>
    </location>
</feature>
<evidence type="ECO:0000256" key="9">
    <source>
        <dbReference type="ARBA" id="ARBA00022771"/>
    </source>
</evidence>
<dbReference type="Pfam" id="PF25447">
    <property type="entry name" value="RING_ZNF598"/>
    <property type="match status" value="1"/>
</dbReference>
<dbReference type="Proteomes" id="UP000792457">
    <property type="component" value="Unassembled WGS sequence"/>
</dbReference>
<comment type="subcellular location">
    <subcellularLocation>
        <location evidence="2">Cytoplasm</location>
    </subcellularLocation>
</comment>
<name>A0A8K0JZZ6_LADFU</name>
<keyword evidence="8" id="KW-0479">Metal-binding</keyword>
<dbReference type="GO" id="GO:0072344">
    <property type="term" value="P:rescue of stalled ribosome"/>
    <property type="evidence" value="ECO:0007669"/>
    <property type="project" value="InterPro"/>
</dbReference>
<evidence type="ECO:0000256" key="13">
    <source>
        <dbReference type="SAM" id="MobiDB-lite"/>
    </source>
</evidence>
<evidence type="ECO:0000256" key="8">
    <source>
        <dbReference type="ARBA" id="ARBA00022723"/>
    </source>
</evidence>
<feature type="compositionally biased region" description="Basic and acidic residues" evidence="13">
    <location>
        <begin position="597"/>
        <end position="623"/>
    </location>
</feature>
<keyword evidence="9 12" id="KW-0863">Zinc-finger</keyword>
<proteinExistence type="inferred from homology"/>
<dbReference type="EMBL" id="KZ308213">
    <property type="protein sequence ID" value="KAG8224850.1"/>
    <property type="molecule type" value="Genomic_DNA"/>
</dbReference>
<keyword evidence="5" id="KW-0963">Cytoplasm</keyword>
<comment type="similarity">
    <text evidence="11">Belongs to the ZNF598/HEL2 family.</text>
</comment>
<sequence length="874" mass="97000">MVVNQIIQLYRSTTCESRDTRTSCFVAKMTSTERTENSENICVVCFKVVEIYSIGECDHPVCYECSTRMRVLCLQIECPICRQEMPTVIFTEKVRPFRSIKGLSYLVDKKYKICFENTDIQRAFNVLLLHVCNQCHGKPSFRTFQNLSDHMRREHELFYCELCVDNLKIFSAERRCYTRQELARHRRRGDPDDRSHRGHPLCEFCDHRYMDNDELFRHLRRDHFFCHFCDADGLHQYYSDYEFLREHFRIKHYLCEEENCVEEKFTSVFRTDIDLKAHKAQVHGHLLSKAAAKQARTLEVKFTLAPRSRGDPTGWSSRRGGRGGGRGRHGERDEMLGAIGGYEGFDGEEGNPEDDGHKEFFPSQQQQVTLNMDSTQEFPTLSGAPARKVDSSLTNGFVSRSSRTAPAQRTQPGRSAAPLAITDENFPALDGTPSTSLNTLHLSVNSHDSQRGANKGLGGFNRISATAASASSVPHRNLSIQVNHSQNSGVVCVASSSRPNPPGRGSQISSGKTLNKQDFPALGGNKSNQRNSSRGQPPAGGNQDSVDLSARFAASCRTGSKKEVCEPSSGASSIRNEASSECSKQKKKAAKPSEVVSKNEKSQRNGNTKDSEKSSYRESKISSDSRQSSSGLVDPRGVDFEAQENTVNGSAKSVDKARTGVGTVAEHHMPPPPPGFTSKPPGFTSKPPPGFTSSSSAPSLLQLSQQKEGRNGIVDCSLSSFLPPLNFDTRNVALVSKVGSVLGKSGSSSLEEFRRLSMRFRQGSLSAHDYYHHCLSSMGPSHFDSIFPELLVLLPDIQKQQELWEVHGEEALPQHRGWKRWGLECCATCHQVLSAKDVEFHHKSHAIEANFPALPNSGNASFPSLSGFSSVVSR</sequence>
<reference evidence="15" key="2">
    <citation type="submission" date="2017-10" db="EMBL/GenBank/DDBJ databases">
        <title>Ladona fulva Genome sequencing and assembly.</title>
        <authorList>
            <person name="Murali S."/>
            <person name="Richards S."/>
            <person name="Bandaranaike D."/>
            <person name="Bellair M."/>
            <person name="Blankenburg K."/>
            <person name="Chao H."/>
            <person name="Dinh H."/>
            <person name="Doddapaneni H."/>
            <person name="Dugan-Rocha S."/>
            <person name="Elkadiri S."/>
            <person name="Gnanaolivu R."/>
            <person name="Hernandez B."/>
            <person name="Skinner E."/>
            <person name="Javaid M."/>
            <person name="Lee S."/>
            <person name="Li M."/>
            <person name="Ming W."/>
            <person name="Munidasa M."/>
            <person name="Muniz J."/>
            <person name="Nguyen L."/>
            <person name="Hughes D."/>
            <person name="Osuji N."/>
            <person name="Pu L.-L."/>
            <person name="Puazo M."/>
            <person name="Qu C."/>
            <person name="Quiroz J."/>
            <person name="Raj R."/>
            <person name="Weissenberger G."/>
            <person name="Xin Y."/>
            <person name="Zou X."/>
            <person name="Han Y."/>
            <person name="Worley K."/>
            <person name="Muzny D."/>
            <person name="Gibbs R."/>
        </authorList>
    </citation>
    <scope>NUCLEOTIDE SEQUENCE</scope>
    <source>
        <strain evidence="15">Sampled in the wild</strain>
    </source>
</reference>
<dbReference type="SMART" id="SM00355">
    <property type="entry name" value="ZnF_C2H2"/>
    <property type="match status" value="4"/>
</dbReference>
<reference evidence="15" key="1">
    <citation type="submission" date="2013-04" db="EMBL/GenBank/DDBJ databases">
        <authorList>
            <person name="Qu J."/>
            <person name="Murali S.C."/>
            <person name="Bandaranaike D."/>
            <person name="Bellair M."/>
            <person name="Blankenburg K."/>
            <person name="Chao H."/>
            <person name="Dinh H."/>
            <person name="Doddapaneni H."/>
            <person name="Downs B."/>
            <person name="Dugan-Rocha S."/>
            <person name="Elkadiri S."/>
            <person name="Gnanaolivu R.D."/>
            <person name="Hernandez B."/>
            <person name="Javaid M."/>
            <person name="Jayaseelan J.C."/>
            <person name="Lee S."/>
            <person name="Li M."/>
            <person name="Ming W."/>
            <person name="Munidasa M."/>
            <person name="Muniz J."/>
            <person name="Nguyen L."/>
            <person name="Ongeri F."/>
            <person name="Osuji N."/>
            <person name="Pu L.-L."/>
            <person name="Puazo M."/>
            <person name="Qu C."/>
            <person name="Quiroz J."/>
            <person name="Raj R."/>
            <person name="Weissenberger G."/>
            <person name="Xin Y."/>
            <person name="Zou X."/>
            <person name="Han Y."/>
            <person name="Richards S."/>
            <person name="Worley K."/>
            <person name="Muzny D."/>
            <person name="Gibbs R."/>
        </authorList>
    </citation>
    <scope>NUCLEOTIDE SEQUENCE</scope>
    <source>
        <strain evidence="15">Sampled in the wild</strain>
    </source>
</reference>
<evidence type="ECO:0000313" key="15">
    <source>
        <dbReference type="EMBL" id="KAG8224850.1"/>
    </source>
</evidence>
<dbReference type="GO" id="GO:0008270">
    <property type="term" value="F:zinc ion binding"/>
    <property type="evidence" value="ECO:0007669"/>
    <property type="project" value="UniProtKB-KW"/>
</dbReference>
<evidence type="ECO:0000256" key="10">
    <source>
        <dbReference type="ARBA" id="ARBA00022833"/>
    </source>
</evidence>
<feature type="region of interest" description="Disordered" evidence="13">
    <location>
        <begin position="492"/>
        <end position="545"/>
    </location>
</feature>
<comment type="catalytic activity">
    <reaction evidence="1">
        <text>S-ubiquitinyl-[E2 ubiquitin-conjugating enzyme]-L-cysteine + [acceptor protein]-L-lysine = [E2 ubiquitin-conjugating enzyme]-L-cysteine + N(6)-ubiquitinyl-[acceptor protein]-L-lysine.</text>
        <dbReference type="EC" id="2.3.2.27"/>
    </reaction>
</comment>
<organism evidence="15 16">
    <name type="scientific">Ladona fulva</name>
    <name type="common">Scarce chaser dragonfly</name>
    <name type="synonym">Libellula fulva</name>
    <dbReference type="NCBI Taxonomy" id="123851"/>
    <lineage>
        <taxon>Eukaryota</taxon>
        <taxon>Metazoa</taxon>
        <taxon>Ecdysozoa</taxon>
        <taxon>Arthropoda</taxon>
        <taxon>Hexapoda</taxon>
        <taxon>Insecta</taxon>
        <taxon>Pterygota</taxon>
        <taxon>Palaeoptera</taxon>
        <taxon>Odonata</taxon>
        <taxon>Epiprocta</taxon>
        <taxon>Anisoptera</taxon>
        <taxon>Libelluloidea</taxon>
        <taxon>Libellulidae</taxon>
        <taxon>Ladona</taxon>
    </lineage>
</organism>
<dbReference type="InterPro" id="IPR013083">
    <property type="entry name" value="Znf_RING/FYVE/PHD"/>
</dbReference>
<keyword evidence="6" id="KW-0597">Phosphoprotein</keyword>
<dbReference type="OrthoDB" id="3838338at2759"/>
<dbReference type="PROSITE" id="PS00028">
    <property type="entry name" value="ZINC_FINGER_C2H2_1"/>
    <property type="match status" value="1"/>
</dbReference>
<dbReference type="GO" id="GO:0061630">
    <property type="term" value="F:ubiquitin protein ligase activity"/>
    <property type="evidence" value="ECO:0007669"/>
    <property type="project" value="UniProtKB-EC"/>
</dbReference>
<feature type="domain" description="RING-type" evidence="14">
    <location>
        <begin position="42"/>
        <end position="82"/>
    </location>
</feature>
<dbReference type="Gene3D" id="3.30.40.10">
    <property type="entry name" value="Zinc/RING finger domain, C3HC4 (zinc finger)"/>
    <property type="match status" value="1"/>
</dbReference>
<dbReference type="PANTHER" id="PTHR22938">
    <property type="entry name" value="ZINC FINGER PROTEIN 598"/>
    <property type="match status" value="1"/>
</dbReference>
<dbReference type="PANTHER" id="PTHR22938:SF0">
    <property type="entry name" value="E3 UBIQUITIN-PROTEIN LIGASE ZNF598"/>
    <property type="match status" value="1"/>
</dbReference>
<dbReference type="AlphaFoldDB" id="A0A8K0JZZ6"/>
<gene>
    <name evidence="15" type="ORF">J437_LFUL005453</name>
</gene>
<evidence type="ECO:0000313" key="16">
    <source>
        <dbReference type="Proteomes" id="UP000792457"/>
    </source>
</evidence>
<dbReference type="CDD" id="cd16615">
    <property type="entry name" value="RING-HC_ZNF598"/>
    <property type="match status" value="1"/>
</dbReference>
<dbReference type="InterPro" id="IPR044288">
    <property type="entry name" value="ZNF598/HEL2"/>
</dbReference>
<dbReference type="GO" id="GO:0043022">
    <property type="term" value="F:ribosome binding"/>
    <property type="evidence" value="ECO:0007669"/>
    <property type="project" value="TreeGrafter"/>
</dbReference>
<keyword evidence="7" id="KW-0808">Transferase</keyword>